<keyword evidence="4 8" id="KW-0460">Magnesium</keyword>
<comment type="function">
    <text evidence="8">Catalyzes the complex heterocyclic radical-mediated conversion of 6-carboxy-5,6,7,8-tetrahydropterin (CPH4) to 7-carboxy-7-deazaguanine (CDG), a step common to the biosynthetic pathways of all 7-deazapurine-containing compounds.</text>
</comment>
<evidence type="ECO:0000256" key="3">
    <source>
        <dbReference type="ARBA" id="ARBA00022723"/>
    </source>
</evidence>
<keyword evidence="1 8" id="KW-0004">4Fe-4S</keyword>
<comment type="pathway">
    <text evidence="8">Purine metabolism; 7-cyano-7-deazaguanine biosynthesis.</text>
</comment>
<evidence type="ECO:0000313" key="11">
    <source>
        <dbReference type="Proteomes" id="UP001374893"/>
    </source>
</evidence>
<feature type="binding site" evidence="8">
    <location>
        <position position="99"/>
    </location>
    <ligand>
        <name>S-adenosyl-L-methionine</name>
        <dbReference type="ChEBI" id="CHEBI:59789"/>
    </ligand>
</feature>
<dbReference type="PANTHER" id="PTHR42836:SF1">
    <property type="entry name" value="7-CARBOXY-7-DEAZAGUANINE SYNTHASE"/>
    <property type="match status" value="1"/>
</dbReference>
<dbReference type="SFLD" id="SFLDS00029">
    <property type="entry name" value="Radical_SAM"/>
    <property type="match status" value="1"/>
</dbReference>
<dbReference type="HAMAP" id="MF_00917">
    <property type="entry name" value="QueE"/>
    <property type="match status" value="1"/>
</dbReference>
<evidence type="ECO:0000256" key="7">
    <source>
        <dbReference type="ARBA" id="ARBA00023239"/>
    </source>
</evidence>
<dbReference type="Pfam" id="PF04055">
    <property type="entry name" value="Radical_SAM"/>
    <property type="match status" value="1"/>
</dbReference>
<dbReference type="SUPFAM" id="SSF102114">
    <property type="entry name" value="Radical SAM enzymes"/>
    <property type="match status" value="1"/>
</dbReference>
<dbReference type="PROSITE" id="PS51918">
    <property type="entry name" value="RADICAL_SAM"/>
    <property type="match status" value="1"/>
</dbReference>
<keyword evidence="3 8" id="KW-0479">Metal-binding</keyword>
<dbReference type="InterPro" id="IPR058240">
    <property type="entry name" value="rSAM_sf"/>
</dbReference>
<feature type="binding site" evidence="8">
    <location>
        <begin position="16"/>
        <end position="18"/>
    </location>
    <ligand>
        <name>substrate</name>
    </ligand>
</feature>
<dbReference type="EC" id="4.3.99.3" evidence="8"/>
<comment type="catalytic activity">
    <reaction evidence="8">
        <text>6-carboxy-5,6,7,8-tetrahydropterin + H(+) = 7-carboxy-7-carbaguanine + NH4(+)</text>
        <dbReference type="Rhea" id="RHEA:27974"/>
        <dbReference type="ChEBI" id="CHEBI:15378"/>
        <dbReference type="ChEBI" id="CHEBI:28938"/>
        <dbReference type="ChEBI" id="CHEBI:61032"/>
        <dbReference type="ChEBI" id="CHEBI:61036"/>
        <dbReference type="EC" id="4.3.99.3"/>
    </reaction>
</comment>
<evidence type="ECO:0000256" key="6">
    <source>
        <dbReference type="ARBA" id="ARBA00023014"/>
    </source>
</evidence>
<evidence type="ECO:0000256" key="1">
    <source>
        <dbReference type="ARBA" id="ARBA00022485"/>
    </source>
</evidence>
<evidence type="ECO:0000256" key="4">
    <source>
        <dbReference type="ARBA" id="ARBA00022842"/>
    </source>
</evidence>
<dbReference type="Gene3D" id="3.20.20.70">
    <property type="entry name" value="Aldolase class I"/>
    <property type="match status" value="1"/>
</dbReference>
<reference evidence="10 11" key="1">
    <citation type="submission" date="2021-06" db="EMBL/GenBank/DDBJ databases">
        <title>Complete genome of Haloferula helveola possessing various polysaccharide degrading enzymes.</title>
        <authorList>
            <person name="Takami H."/>
            <person name="Huang C."/>
            <person name="Hamasaki K."/>
        </authorList>
    </citation>
    <scope>NUCLEOTIDE SEQUENCE [LARGE SCALE GENOMIC DNA]</scope>
    <source>
        <strain evidence="10 11">CN-1</strain>
    </source>
</reference>
<dbReference type="Proteomes" id="UP001374893">
    <property type="component" value="Chromosome"/>
</dbReference>
<comment type="cofactor">
    <cofactor evidence="8">
        <name>S-adenosyl-L-methionine</name>
        <dbReference type="ChEBI" id="CHEBI:59789"/>
    </cofactor>
    <text evidence="8">Binds 1 S-adenosyl-L-methionine per subunit.</text>
</comment>
<name>A0ABM7RG97_9BACT</name>
<organism evidence="10 11">
    <name type="scientific">Haloferula helveola</name>
    <dbReference type="NCBI Taxonomy" id="490095"/>
    <lineage>
        <taxon>Bacteria</taxon>
        <taxon>Pseudomonadati</taxon>
        <taxon>Verrucomicrobiota</taxon>
        <taxon>Verrucomicrobiia</taxon>
        <taxon>Verrucomicrobiales</taxon>
        <taxon>Verrucomicrobiaceae</taxon>
        <taxon>Haloferula</taxon>
    </lineage>
</organism>
<dbReference type="PIRSF" id="PIRSF000370">
    <property type="entry name" value="QueE"/>
    <property type="match status" value="1"/>
</dbReference>
<evidence type="ECO:0000256" key="5">
    <source>
        <dbReference type="ARBA" id="ARBA00023004"/>
    </source>
</evidence>
<comment type="caution">
    <text evidence="8">Lacks conserved residue(s) required for the propagation of feature annotation.</text>
</comment>
<keyword evidence="5 8" id="KW-0408">Iron</keyword>
<evidence type="ECO:0000259" key="9">
    <source>
        <dbReference type="PROSITE" id="PS51918"/>
    </source>
</evidence>
<feature type="binding site" evidence="8">
    <location>
        <begin position="148"/>
        <end position="150"/>
    </location>
    <ligand>
        <name>S-adenosyl-L-methionine</name>
        <dbReference type="ChEBI" id="CHEBI:59789"/>
    </ligand>
</feature>
<dbReference type="InterPro" id="IPR007197">
    <property type="entry name" value="rSAM"/>
</dbReference>
<comment type="cofactor">
    <cofactor evidence="8">
        <name>Mg(2+)</name>
        <dbReference type="ChEBI" id="CHEBI:18420"/>
    </cofactor>
</comment>
<keyword evidence="11" id="KW-1185">Reference proteome</keyword>
<feature type="binding site" evidence="8">
    <location>
        <position position="44"/>
    </location>
    <ligand>
        <name>Mg(2+)</name>
        <dbReference type="ChEBI" id="CHEBI:18420"/>
    </ligand>
</feature>
<keyword evidence="2 8" id="KW-0949">S-adenosyl-L-methionine</keyword>
<comment type="subunit">
    <text evidence="8">Homodimer.</text>
</comment>
<feature type="binding site" evidence="8">
    <location>
        <position position="97"/>
    </location>
    <ligand>
        <name>substrate</name>
    </ligand>
</feature>
<feature type="binding site" evidence="8">
    <location>
        <position position="39"/>
    </location>
    <ligand>
        <name>[4Fe-4S] cluster</name>
        <dbReference type="ChEBI" id="CHEBI:49883"/>
        <note>4Fe-4S-S-AdoMet</note>
    </ligand>
</feature>
<evidence type="ECO:0000256" key="8">
    <source>
        <dbReference type="HAMAP-Rule" id="MF_00917"/>
    </source>
</evidence>
<dbReference type="EMBL" id="AP024702">
    <property type="protein sequence ID" value="BCX49292.1"/>
    <property type="molecule type" value="Genomic_DNA"/>
</dbReference>
<dbReference type="RefSeq" id="WP_338685813.1">
    <property type="nucleotide sequence ID" value="NZ_AP024702.1"/>
</dbReference>
<comment type="similarity">
    <text evidence="8">Belongs to the radical SAM superfamily. 7-carboxy-7-deazaguanine synthase family.</text>
</comment>
<dbReference type="PANTHER" id="PTHR42836">
    <property type="entry name" value="7-CARBOXY-7-DEAZAGUANINE SYNTHASE"/>
    <property type="match status" value="1"/>
</dbReference>
<evidence type="ECO:0000313" key="10">
    <source>
        <dbReference type="EMBL" id="BCX49292.1"/>
    </source>
</evidence>
<feature type="binding site" evidence="8">
    <location>
        <position position="42"/>
    </location>
    <ligand>
        <name>[4Fe-4S] cluster</name>
        <dbReference type="ChEBI" id="CHEBI:49883"/>
        <note>4Fe-4S-S-AdoMet</note>
    </ligand>
</feature>
<feature type="domain" description="Radical SAM core" evidence="9">
    <location>
        <begin position="22"/>
        <end position="246"/>
    </location>
</feature>
<accession>A0ABM7RG97</accession>
<keyword evidence="8" id="KW-0671">Queuosine biosynthesis</keyword>
<dbReference type="InterPro" id="IPR024924">
    <property type="entry name" value="7-CO-7-deazaguanine_synth-like"/>
</dbReference>
<dbReference type="CDD" id="cd01335">
    <property type="entry name" value="Radical_SAM"/>
    <property type="match status" value="1"/>
</dbReference>
<feature type="binding site" evidence="8">
    <location>
        <position position="31"/>
    </location>
    <ligand>
        <name>substrate</name>
    </ligand>
</feature>
<protein>
    <recommendedName>
        <fullName evidence="8">7-carboxy-7-deazaguanine synthase</fullName>
        <shortName evidence="8">CDG synthase</shortName>
        <ecNumber evidence="8">4.3.99.3</ecNumber>
    </recommendedName>
    <alternativeName>
        <fullName evidence="8">Queuosine biosynthesis protein QueE</fullName>
    </alternativeName>
</protein>
<feature type="binding site" evidence="8">
    <location>
        <begin position="41"/>
        <end position="43"/>
    </location>
    <ligand>
        <name>S-adenosyl-L-methionine</name>
        <dbReference type="ChEBI" id="CHEBI:59789"/>
    </ligand>
</feature>
<feature type="binding site" evidence="8">
    <location>
        <position position="35"/>
    </location>
    <ligand>
        <name>[4Fe-4S] cluster</name>
        <dbReference type="ChEBI" id="CHEBI:49883"/>
        <note>4Fe-4S-S-AdoMet</note>
    </ligand>
</feature>
<evidence type="ECO:0000256" key="2">
    <source>
        <dbReference type="ARBA" id="ARBA00022691"/>
    </source>
</evidence>
<keyword evidence="7 8" id="KW-0456">Lyase</keyword>
<keyword evidence="6 8" id="KW-0411">Iron-sulfur</keyword>
<sequence>MKLAKLNDGPEIFHTLQGEGVSAGLPATFIRASRCNLHCRWCDTDYTWNFEGTPWKHDFDTRPGYAKHRKEDVTIEISPEAIADVVRPLPPRRVVLTGGEPLLQESGWLELIGLLRDGSEAWAFEVETNGTRIPSDAFAEAVDQFNVSPKLANSGMDPSLRLVPGALEYFAASPKAWFKFVAASPDDLREIDELAERFRIRPERILLMPEGRTGAELDRHAAELAEACVARGWRFSDRLHVRLWGDRRGV</sequence>
<proteinExistence type="inferred from homology"/>
<dbReference type="InterPro" id="IPR013785">
    <property type="entry name" value="Aldolase_TIM"/>
</dbReference>
<comment type="cofactor">
    <cofactor evidence="8">
        <name>[4Fe-4S] cluster</name>
        <dbReference type="ChEBI" id="CHEBI:49883"/>
    </cofactor>
    <text evidence="8">Binds 1 [4Fe-4S] cluster. The cluster is coordinated with 3 cysteines and an exchangeable S-adenosyl-L-methionine.</text>
</comment>
<gene>
    <name evidence="8" type="primary">queE</name>
    <name evidence="10" type="ORF">HAHE_32000</name>
</gene>